<dbReference type="Proteomes" id="UP000262699">
    <property type="component" value="Unassembled WGS sequence"/>
</dbReference>
<organism evidence="1 2">
    <name type="scientific">Sphingomonas bacterium</name>
    <dbReference type="NCBI Taxonomy" id="1895847"/>
    <lineage>
        <taxon>Bacteria</taxon>
        <taxon>Pseudomonadati</taxon>
        <taxon>Pseudomonadota</taxon>
        <taxon>Alphaproteobacteria</taxon>
        <taxon>Sphingomonadales</taxon>
        <taxon>Sphingomonadaceae</taxon>
        <taxon>Sphingomonas</taxon>
    </lineage>
</organism>
<evidence type="ECO:0000313" key="2">
    <source>
        <dbReference type="Proteomes" id="UP000262699"/>
    </source>
</evidence>
<accession>A0A3D0W7H8</accession>
<reference evidence="1 2" key="1">
    <citation type="journal article" date="2018" name="Nat. Biotechnol.">
        <title>A standardized bacterial taxonomy based on genome phylogeny substantially revises the tree of life.</title>
        <authorList>
            <person name="Parks D.H."/>
            <person name="Chuvochina M."/>
            <person name="Waite D.W."/>
            <person name="Rinke C."/>
            <person name="Skarshewski A."/>
            <person name="Chaumeil P.A."/>
            <person name="Hugenholtz P."/>
        </authorList>
    </citation>
    <scope>NUCLEOTIDE SEQUENCE [LARGE SCALE GENOMIC DNA]</scope>
    <source>
        <strain evidence="1">UBA9015</strain>
    </source>
</reference>
<gene>
    <name evidence="1" type="ORF">DEP91_00280</name>
</gene>
<proteinExistence type="predicted"/>
<dbReference type="AlphaFoldDB" id="A0A3D0W7H8"/>
<protein>
    <submittedName>
        <fullName evidence="1">Uncharacterized protein</fullName>
    </submittedName>
</protein>
<sequence length="75" mass="8274">MRAAADVRGETGQQLQQSVRQASEPIELWLMRSAVLAALLGDDKANLATHRQAMRDALAEAFPGVEPWGETLSRW</sequence>
<name>A0A3D0W7H8_9SPHN</name>
<dbReference type="EMBL" id="DOYJ01000010">
    <property type="protein sequence ID" value="HCB74612.1"/>
    <property type="molecule type" value="Genomic_DNA"/>
</dbReference>
<evidence type="ECO:0000313" key="1">
    <source>
        <dbReference type="EMBL" id="HCB74612.1"/>
    </source>
</evidence>
<comment type="caution">
    <text evidence="1">The sequence shown here is derived from an EMBL/GenBank/DDBJ whole genome shotgun (WGS) entry which is preliminary data.</text>
</comment>